<keyword evidence="5 7" id="KW-0472">Membrane</keyword>
<evidence type="ECO:0000256" key="3">
    <source>
        <dbReference type="ARBA" id="ARBA00022692"/>
    </source>
</evidence>
<sequence>MRQCSSSYRMSGLDRRTNVDVQILSAASKAIAEKCFWNACKALSFGLFLMAVGAIMAIIGYYAEQLSSDDIVTNTDTGNSSTSIHTAKTTKKTSHIYKLSYAGPIVMGVGGFIVVAACVMTFEARDRAAKFMSNQLKIMGSGGVVGVGTGTIPGHRGHGRQTPFGGYLSRGDSGRSSCYQNPCDVARHKMNKSPSAPNLAAANRGPGSGTAAGRLPLRHKHAVHVLSPGGGRALLSPHALRRQAMSMDTQDYNPFFSPPRSRHSSSGLLTCNNNNNNSNNSNNDNGNICTNNNNIGSNKQGSGSGESVNDPRACRGSRGSMVLDLHVPNECPVTMRVRDRSRRSDTARRHVLCRQTPVELDDAIIAYAANVTAAEQRQRTKRCTRSATCDVPHVVRSKRRRQDSSCSDVVARRRSGSPVCGGGGSSGVIGGGGNGDGSGGVSDGNRGWRSSANDVVDTAEWARTASRSDSGGCMIGGSAVTSPQRNHYRSSVHGQSRPVASQNTTDSKMSLSQTCSDIMSIDKSFEESNYSSS</sequence>
<evidence type="ECO:0000256" key="2">
    <source>
        <dbReference type="ARBA" id="ARBA00005308"/>
    </source>
</evidence>
<dbReference type="InterPro" id="IPR018787">
    <property type="entry name" value="DUF2371_TMEM200"/>
</dbReference>
<evidence type="ECO:0000313" key="8">
    <source>
        <dbReference type="EMBL" id="VVC41355.1"/>
    </source>
</evidence>
<feature type="transmembrane region" description="Helical" evidence="7">
    <location>
        <begin position="101"/>
        <end position="122"/>
    </location>
</feature>
<evidence type="ECO:0000256" key="7">
    <source>
        <dbReference type="SAM" id="Phobius"/>
    </source>
</evidence>
<comment type="subcellular location">
    <subcellularLocation>
        <location evidence="1">Membrane</location>
        <topology evidence="1">Multi-pass membrane protein</topology>
    </subcellularLocation>
</comment>
<feature type="compositionally biased region" description="Low complexity" evidence="6">
    <location>
        <begin position="254"/>
        <end position="298"/>
    </location>
</feature>
<dbReference type="EMBL" id="CABPRJ010001918">
    <property type="protein sequence ID" value="VVC41355.1"/>
    <property type="molecule type" value="Genomic_DNA"/>
</dbReference>
<keyword evidence="4 7" id="KW-1133">Transmembrane helix</keyword>
<protein>
    <submittedName>
        <fullName evidence="8">Uncharacterized protein</fullName>
    </submittedName>
</protein>
<feature type="region of interest" description="Disordered" evidence="6">
    <location>
        <begin position="466"/>
        <end position="513"/>
    </location>
</feature>
<feature type="region of interest" description="Disordered" evidence="6">
    <location>
        <begin position="249"/>
        <end position="319"/>
    </location>
</feature>
<evidence type="ECO:0000256" key="1">
    <source>
        <dbReference type="ARBA" id="ARBA00004141"/>
    </source>
</evidence>
<dbReference type="GO" id="GO:0016020">
    <property type="term" value="C:membrane"/>
    <property type="evidence" value="ECO:0007669"/>
    <property type="project" value="UniProtKB-SubCell"/>
</dbReference>
<evidence type="ECO:0000313" key="9">
    <source>
        <dbReference type="Proteomes" id="UP000325440"/>
    </source>
</evidence>
<dbReference type="Proteomes" id="UP000325440">
    <property type="component" value="Unassembled WGS sequence"/>
</dbReference>
<organism evidence="8 9">
    <name type="scientific">Cinara cedri</name>
    <dbReference type="NCBI Taxonomy" id="506608"/>
    <lineage>
        <taxon>Eukaryota</taxon>
        <taxon>Metazoa</taxon>
        <taxon>Ecdysozoa</taxon>
        <taxon>Arthropoda</taxon>
        <taxon>Hexapoda</taxon>
        <taxon>Insecta</taxon>
        <taxon>Pterygota</taxon>
        <taxon>Neoptera</taxon>
        <taxon>Paraneoptera</taxon>
        <taxon>Hemiptera</taxon>
        <taxon>Sternorrhyncha</taxon>
        <taxon>Aphidomorpha</taxon>
        <taxon>Aphidoidea</taxon>
        <taxon>Aphididae</taxon>
        <taxon>Lachninae</taxon>
        <taxon>Cinara</taxon>
    </lineage>
</organism>
<feature type="compositionally biased region" description="Gly residues" evidence="6">
    <location>
        <begin position="419"/>
        <end position="442"/>
    </location>
</feature>
<feature type="compositionally biased region" description="Polar residues" evidence="6">
    <location>
        <begin position="492"/>
        <end position="513"/>
    </location>
</feature>
<feature type="transmembrane region" description="Helical" evidence="7">
    <location>
        <begin position="42"/>
        <end position="63"/>
    </location>
</feature>
<dbReference type="PANTHER" id="PTHR31815:SF1">
    <property type="entry name" value="TRANSMEMBRANE PROTEIN 200C"/>
    <property type="match status" value="1"/>
</dbReference>
<name>A0A5E4NG74_9HEMI</name>
<reference evidence="8 9" key="1">
    <citation type="submission" date="2019-08" db="EMBL/GenBank/DDBJ databases">
        <authorList>
            <person name="Alioto T."/>
            <person name="Alioto T."/>
            <person name="Gomez Garrido J."/>
        </authorList>
    </citation>
    <scope>NUCLEOTIDE SEQUENCE [LARGE SCALE GENOMIC DNA]</scope>
</reference>
<dbReference type="PANTHER" id="PTHR31815">
    <property type="entry name" value="AGAP005329-PA"/>
    <property type="match status" value="1"/>
</dbReference>
<dbReference type="OrthoDB" id="9994280at2759"/>
<evidence type="ECO:0000256" key="5">
    <source>
        <dbReference type="ARBA" id="ARBA00023136"/>
    </source>
</evidence>
<accession>A0A5E4NG74</accession>
<comment type="similarity">
    <text evidence="2">Belongs to the TMEM200 family.</text>
</comment>
<proteinExistence type="inferred from homology"/>
<evidence type="ECO:0000256" key="6">
    <source>
        <dbReference type="SAM" id="MobiDB-lite"/>
    </source>
</evidence>
<gene>
    <name evidence="8" type="ORF">CINCED_3A001630</name>
</gene>
<dbReference type="AlphaFoldDB" id="A0A5E4NG74"/>
<feature type="region of interest" description="Disordered" evidence="6">
    <location>
        <begin position="189"/>
        <end position="214"/>
    </location>
</feature>
<keyword evidence="3 7" id="KW-0812">Transmembrane</keyword>
<evidence type="ECO:0000256" key="4">
    <source>
        <dbReference type="ARBA" id="ARBA00022989"/>
    </source>
</evidence>
<feature type="region of interest" description="Disordered" evidence="6">
    <location>
        <begin position="395"/>
        <end position="453"/>
    </location>
</feature>
<keyword evidence="9" id="KW-1185">Reference proteome</keyword>
<dbReference type="Pfam" id="PF10177">
    <property type="entry name" value="DUF2371"/>
    <property type="match status" value="1"/>
</dbReference>